<gene>
    <name evidence="1" type="ORF">J2T07_000597</name>
</gene>
<evidence type="ECO:0000313" key="2">
    <source>
        <dbReference type="Proteomes" id="UP001237737"/>
    </source>
</evidence>
<dbReference type="RefSeq" id="WP_306847105.1">
    <property type="nucleotide sequence ID" value="NZ_JAUSSK010000001.1"/>
</dbReference>
<proteinExistence type="predicted"/>
<accession>A0ABT9SVT4</accession>
<organism evidence="1 2">
    <name type="scientific">Luteibacter jiangsuensis</name>
    <dbReference type="NCBI Taxonomy" id="637577"/>
    <lineage>
        <taxon>Bacteria</taxon>
        <taxon>Pseudomonadati</taxon>
        <taxon>Pseudomonadota</taxon>
        <taxon>Gammaproteobacteria</taxon>
        <taxon>Lysobacterales</taxon>
        <taxon>Rhodanobacteraceae</taxon>
        <taxon>Luteibacter</taxon>
    </lineage>
</organism>
<dbReference type="Proteomes" id="UP001237737">
    <property type="component" value="Unassembled WGS sequence"/>
</dbReference>
<name>A0ABT9SVT4_9GAMM</name>
<sequence length="178" mass="19254">MNAIADNAIVAAKAWVLSAKTACYQCHANTRVFAILLAGPFTLRGEPDLVVSPDDDAILTLTTAAPLPNEALAVIDESSRGRYRLDHSHTAGSSYWMNHCEACDAKLGDYYLERPGEAFFPMDDEGFDQLHAICIQGPMEFGEPSCGYNGALAHWIANLSTGQFHDVSASHAIPGERL</sequence>
<evidence type="ECO:0000313" key="1">
    <source>
        <dbReference type="EMBL" id="MDQ0008438.1"/>
    </source>
</evidence>
<keyword evidence="2" id="KW-1185">Reference proteome</keyword>
<comment type="caution">
    <text evidence="1">The sequence shown here is derived from an EMBL/GenBank/DDBJ whole genome shotgun (WGS) entry which is preliminary data.</text>
</comment>
<protein>
    <submittedName>
        <fullName evidence="1">Uncharacterized protein</fullName>
    </submittedName>
</protein>
<reference evidence="1 2" key="1">
    <citation type="submission" date="2023-07" db="EMBL/GenBank/DDBJ databases">
        <title>Sorghum-associated microbial communities from plants grown in Nebraska, USA.</title>
        <authorList>
            <person name="Schachtman D."/>
        </authorList>
    </citation>
    <scope>NUCLEOTIDE SEQUENCE [LARGE SCALE GENOMIC DNA]</scope>
    <source>
        <strain evidence="1 2">CC60</strain>
    </source>
</reference>
<dbReference type="EMBL" id="JAUSSK010000001">
    <property type="protein sequence ID" value="MDQ0008438.1"/>
    <property type="molecule type" value="Genomic_DNA"/>
</dbReference>